<proteinExistence type="predicted"/>
<evidence type="ECO:0000256" key="1">
    <source>
        <dbReference type="SAM" id="MobiDB-lite"/>
    </source>
</evidence>
<comment type="caution">
    <text evidence="3">The sequence shown here is derived from an EMBL/GenBank/DDBJ whole genome shotgun (WGS) entry which is preliminary data.</text>
</comment>
<dbReference type="EMBL" id="JAGMWT010000006">
    <property type="protein sequence ID" value="KAH7127090.1"/>
    <property type="molecule type" value="Genomic_DNA"/>
</dbReference>
<evidence type="ECO:0000313" key="3">
    <source>
        <dbReference type="EMBL" id="KAH7127090.1"/>
    </source>
</evidence>
<keyword evidence="4" id="KW-1185">Reference proteome</keyword>
<feature type="chain" id="PRO_5040161807" evidence="2">
    <location>
        <begin position="23"/>
        <end position="261"/>
    </location>
</feature>
<feature type="signal peptide" evidence="2">
    <location>
        <begin position="1"/>
        <end position="22"/>
    </location>
</feature>
<evidence type="ECO:0000313" key="4">
    <source>
        <dbReference type="Proteomes" id="UP000700596"/>
    </source>
</evidence>
<accession>A0A9P9DWL8</accession>
<sequence>MKAFIFLLPLVAAIAIPEDTKCQCPQVKCPGDDAVALCNCLNSAETLCKNHCPEYTPTYRPCPTKVPNPTTAPPKPTPSTKPPKCVCDVLYCPQVWPESCHCGNNSKKVCYEQCGGAKPEYQTCPDISNPATLITRLTRTLAPSSPPPTKSTKPASSTKPTPTPSFPKNPLCGGGRGNYRQCADGWTCIKDPRKPGCGPECDGFGICVKDKMCGGIAGFGCPEKGMVCVDDPRDDCSVDKGGADCSGVCIWEKNEGTEEGL</sequence>
<organism evidence="3 4">
    <name type="scientific">Dendryphion nanum</name>
    <dbReference type="NCBI Taxonomy" id="256645"/>
    <lineage>
        <taxon>Eukaryota</taxon>
        <taxon>Fungi</taxon>
        <taxon>Dikarya</taxon>
        <taxon>Ascomycota</taxon>
        <taxon>Pezizomycotina</taxon>
        <taxon>Dothideomycetes</taxon>
        <taxon>Pleosporomycetidae</taxon>
        <taxon>Pleosporales</taxon>
        <taxon>Torulaceae</taxon>
        <taxon>Dendryphion</taxon>
    </lineage>
</organism>
<protein>
    <submittedName>
        <fullName evidence="3">Uncharacterized protein</fullName>
    </submittedName>
</protein>
<evidence type="ECO:0000256" key="2">
    <source>
        <dbReference type="SAM" id="SignalP"/>
    </source>
</evidence>
<reference evidence="3" key="1">
    <citation type="journal article" date="2021" name="Nat. Commun.">
        <title>Genetic determinants of endophytism in the Arabidopsis root mycobiome.</title>
        <authorList>
            <person name="Mesny F."/>
            <person name="Miyauchi S."/>
            <person name="Thiergart T."/>
            <person name="Pickel B."/>
            <person name="Atanasova L."/>
            <person name="Karlsson M."/>
            <person name="Huettel B."/>
            <person name="Barry K.W."/>
            <person name="Haridas S."/>
            <person name="Chen C."/>
            <person name="Bauer D."/>
            <person name="Andreopoulos W."/>
            <person name="Pangilinan J."/>
            <person name="LaButti K."/>
            <person name="Riley R."/>
            <person name="Lipzen A."/>
            <person name="Clum A."/>
            <person name="Drula E."/>
            <person name="Henrissat B."/>
            <person name="Kohler A."/>
            <person name="Grigoriev I.V."/>
            <person name="Martin F.M."/>
            <person name="Hacquard S."/>
        </authorList>
    </citation>
    <scope>NUCLEOTIDE SEQUENCE</scope>
    <source>
        <strain evidence="3">MPI-CAGE-CH-0243</strain>
    </source>
</reference>
<dbReference type="OrthoDB" id="3799394at2759"/>
<name>A0A9P9DWL8_9PLEO</name>
<gene>
    <name evidence="3" type="ORF">B0J11DRAFT_579505</name>
</gene>
<feature type="compositionally biased region" description="Low complexity" evidence="1">
    <location>
        <begin position="150"/>
        <end position="160"/>
    </location>
</feature>
<feature type="region of interest" description="Disordered" evidence="1">
    <location>
        <begin position="140"/>
        <end position="172"/>
    </location>
</feature>
<dbReference type="Proteomes" id="UP000700596">
    <property type="component" value="Unassembled WGS sequence"/>
</dbReference>
<keyword evidence="2" id="KW-0732">Signal</keyword>
<dbReference type="AlphaFoldDB" id="A0A9P9DWL8"/>